<dbReference type="PANTHER" id="PTHR24559">
    <property type="entry name" value="TRANSPOSON TY3-I GAG-POL POLYPROTEIN"/>
    <property type="match status" value="1"/>
</dbReference>
<dbReference type="InterPro" id="IPR053134">
    <property type="entry name" value="RNA-dir_DNA_polymerase"/>
</dbReference>
<dbReference type="PANTHER" id="PTHR24559:SF444">
    <property type="entry name" value="REVERSE TRANSCRIPTASE DOMAIN-CONTAINING PROTEIN"/>
    <property type="match status" value="1"/>
</dbReference>
<organism evidence="2 3">
    <name type="scientific">Cajanus cajan</name>
    <name type="common">Pigeon pea</name>
    <name type="synonym">Cajanus indicus</name>
    <dbReference type="NCBI Taxonomy" id="3821"/>
    <lineage>
        <taxon>Eukaryota</taxon>
        <taxon>Viridiplantae</taxon>
        <taxon>Streptophyta</taxon>
        <taxon>Embryophyta</taxon>
        <taxon>Tracheophyta</taxon>
        <taxon>Spermatophyta</taxon>
        <taxon>Magnoliopsida</taxon>
        <taxon>eudicotyledons</taxon>
        <taxon>Gunneridae</taxon>
        <taxon>Pentapetalae</taxon>
        <taxon>rosids</taxon>
        <taxon>fabids</taxon>
        <taxon>Fabales</taxon>
        <taxon>Fabaceae</taxon>
        <taxon>Papilionoideae</taxon>
        <taxon>50 kb inversion clade</taxon>
        <taxon>NPAAA clade</taxon>
        <taxon>indigoferoid/millettioid clade</taxon>
        <taxon>Phaseoleae</taxon>
        <taxon>Cajanus</taxon>
    </lineage>
</organism>
<proteinExistence type="predicted"/>
<dbReference type="EMBL" id="KQ485124">
    <property type="protein sequence ID" value="KYP32756.1"/>
    <property type="molecule type" value="Genomic_DNA"/>
</dbReference>
<dbReference type="Proteomes" id="UP000075243">
    <property type="component" value="Unassembled WGS sequence"/>
</dbReference>
<keyword evidence="3" id="KW-1185">Reference proteome</keyword>
<dbReference type="InterPro" id="IPR000477">
    <property type="entry name" value="RT_dom"/>
</dbReference>
<evidence type="ECO:0000313" key="2">
    <source>
        <dbReference type="EMBL" id="KYP32756.1"/>
    </source>
</evidence>
<evidence type="ECO:0000313" key="3">
    <source>
        <dbReference type="Proteomes" id="UP000075243"/>
    </source>
</evidence>
<gene>
    <name evidence="2" type="ORF">KK1_046463</name>
</gene>
<dbReference type="Gene3D" id="3.30.70.270">
    <property type="match status" value="1"/>
</dbReference>
<feature type="domain" description="Reverse transcriptase" evidence="1">
    <location>
        <begin position="1"/>
        <end position="64"/>
    </location>
</feature>
<evidence type="ECO:0000259" key="1">
    <source>
        <dbReference type="Pfam" id="PF00078"/>
    </source>
</evidence>
<name>A0A151QR54_CAJCA</name>
<dbReference type="Gramene" id="C.cajan_43217.t">
    <property type="protein sequence ID" value="C.cajan_43217.t.cds1"/>
    <property type="gene ID" value="C.cajan_43217"/>
</dbReference>
<sequence length="64" mass="7273">MPFGLCNALATFQRCMLAIFSDLVEKSIEVFMDDFSMFGSSFDECLANLEVVLRRCLKTNLILN</sequence>
<dbReference type="InterPro" id="IPR043128">
    <property type="entry name" value="Rev_trsase/Diguanyl_cyclase"/>
</dbReference>
<dbReference type="InterPro" id="IPR043502">
    <property type="entry name" value="DNA/RNA_pol_sf"/>
</dbReference>
<dbReference type="Pfam" id="PF00078">
    <property type="entry name" value="RVT_1"/>
    <property type="match status" value="1"/>
</dbReference>
<dbReference type="AlphaFoldDB" id="A0A151QR54"/>
<protein>
    <submittedName>
        <fullName evidence="2">Retrovirus-related Pol polyprotein from transposon 17.6</fullName>
    </submittedName>
</protein>
<dbReference type="SUPFAM" id="SSF56672">
    <property type="entry name" value="DNA/RNA polymerases"/>
    <property type="match status" value="1"/>
</dbReference>
<accession>A0A151QR54</accession>
<reference evidence="2" key="1">
    <citation type="journal article" date="2012" name="Nat. Biotechnol.">
        <title>Draft genome sequence of pigeonpea (Cajanus cajan), an orphan legume crop of resource-poor farmers.</title>
        <authorList>
            <person name="Varshney R.K."/>
            <person name="Chen W."/>
            <person name="Li Y."/>
            <person name="Bharti A.K."/>
            <person name="Saxena R.K."/>
            <person name="Schlueter J.A."/>
            <person name="Donoghue M.T."/>
            <person name="Azam S."/>
            <person name="Fan G."/>
            <person name="Whaley A.M."/>
            <person name="Farmer A.D."/>
            <person name="Sheridan J."/>
            <person name="Iwata A."/>
            <person name="Tuteja R."/>
            <person name="Penmetsa R.V."/>
            <person name="Wu W."/>
            <person name="Upadhyaya H.D."/>
            <person name="Yang S.P."/>
            <person name="Shah T."/>
            <person name="Saxena K.B."/>
            <person name="Michael T."/>
            <person name="McCombie W.R."/>
            <person name="Yang B."/>
            <person name="Zhang G."/>
            <person name="Yang H."/>
            <person name="Wang J."/>
            <person name="Spillane C."/>
            <person name="Cook D.R."/>
            <person name="May G.D."/>
            <person name="Xu X."/>
            <person name="Jackson S.A."/>
        </authorList>
    </citation>
    <scope>NUCLEOTIDE SEQUENCE [LARGE SCALE GENOMIC DNA]</scope>
</reference>